<evidence type="ECO:0000256" key="1">
    <source>
        <dbReference type="SAM" id="Phobius"/>
    </source>
</evidence>
<dbReference type="AlphaFoldDB" id="A0A9P3UK91"/>
<dbReference type="Proteomes" id="UP001063166">
    <property type="component" value="Unassembled WGS sequence"/>
</dbReference>
<proteinExistence type="predicted"/>
<evidence type="ECO:0000313" key="3">
    <source>
        <dbReference type="Proteomes" id="UP001063166"/>
    </source>
</evidence>
<gene>
    <name evidence="2" type="ORF">LshimejAT787_0307160</name>
</gene>
<protein>
    <submittedName>
        <fullName evidence="2">Uncharacterized protein</fullName>
    </submittedName>
</protein>
<evidence type="ECO:0000313" key="2">
    <source>
        <dbReference type="EMBL" id="GLB36428.1"/>
    </source>
</evidence>
<organism evidence="2 3">
    <name type="scientific">Lyophyllum shimeji</name>
    <name type="common">Hon-shimeji</name>
    <name type="synonym">Tricholoma shimeji</name>
    <dbReference type="NCBI Taxonomy" id="47721"/>
    <lineage>
        <taxon>Eukaryota</taxon>
        <taxon>Fungi</taxon>
        <taxon>Dikarya</taxon>
        <taxon>Basidiomycota</taxon>
        <taxon>Agaricomycotina</taxon>
        <taxon>Agaricomycetes</taxon>
        <taxon>Agaricomycetidae</taxon>
        <taxon>Agaricales</taxon>
        <taxon>Tricholomatineae</taxon>
        <taxon>Lyophyllaceae</taxon>
        <taxon>Lyophyllum</taxon>
    </lineage>
</organism>
<name>A0A9P3UK91_LYOSH</name>
<keyword evidence="3" id="KW-1185">Reference proteome</keyword>
<dbReference type="EMBL" id="BRPK01000003">
    <property type="protein sequence ID" value="GLB36428.1"/>
    <property type="molecule type" value="Genomic_DNA"/>
</dbReference>
<keyword evidence="1" id="KW-0812">Transmembrane</keyword>
<feature type="transmembrane region" description="Helical" evidence="1">
    <location>
        <begin position="472"/>
        <end position="491"/>
    </location>
</feature>
<comment type="caution">
    <text evidence="2">The sequence shown here is derived from an EMBL/GenBank/DDBJ whole genome shotgun (WGS) entry which is preliminary data.</text>
</comment>
<accession>A0A9P3UK91</accession>
<dbReference type="OrthoDB" id="3178019at2759"/>
<keyword evidence="1" id="KW-1133">Transmembrane helix</keyword>
<reference evidence="2" key="1">
    <citation type="submission" date="2022-07" db="EMBL/GenBank/DDBJ databases">
        <title>The genome of Lyophyllum shimeji provides insight into the initial evolution of ectomycorrhizal fungal genome.</title>
        <authorList>
            <person name="Kobayashi Y."/>
            <person name="Shibata T."/>
            <person name="Hirakawa H."/>
            <person name="Shigenobu S."/>
            <person name="Nishiyama T."/>
            <person name="Yamada A."/>
            <person name="Hasebe M."/>
            <person name="Kawaguchi M."/>
        </authorList>
    </citation>
    <scope>NUCLEOTIDE SEQUENCE</scope>
    <source>
        <strain evidence="2">AT787</strain>
    </source>
</reference>
<keyword evidence="1" id="KW-0472">Membrane</keyword>
<sequence length="627" mass="66813">MPILFSPALPDTVHVAVPADAFTSNDATAVLNFTATLPVTDHAELKRNGGRVQLWSNIPFDGPAGSTGDWLSYDLEEESPTVDGAGASTTEVLMGNARQDGAEAQEWSVLSLRVYVPLADRGQSRFAFTYRVVYGSGEIRWLGEFGRNGTLVVQQTDPTFLLADDWLPGEGGLVCTAAGEAAQTESVVIRLVNPSDYTVWTVDGNSTGKSPLAFFVPLLRPSSVYIPPTYILHCSSDATVSVPSDGIISTSGPGSLSLRSLPSRQPELRTFANDIVARCSTEHVQVATLGEDAGHLIVATKASYPLQGFIVPTMPRPAKPGDARVVVSLDTLRMLLPSRLTPFTLFSPQNCNIYFFTGSLETVTITVDAIGSPFILSPVASLKAGDWHVSILSHYHSAQPSENTLPTPPPSPQLRPIAHLTSAGVSPFDSGPSSLSGSVLSLQNAAQEVQKDEDAEDETIDRQLIVRPRPSLLARLRVFFYVVFFILAMALKLLSGRLDHLDNYDEADYSPDGLDDELEVSEAARFSDGESDDRTSTPMAPRVAIDAPVSGQGSKQEPTSLVAEISGGAVLIASRITSAGMDGTGGPVVVEMNGRHVDVKETRIGDGVSLLEFDGGGGGTVRISYLT</sequence>